<feature type="transmembrane region" description="Helical" evidence="1">
    <location>
        <begin position="6"/>
        <end position="26"/>
    </location>
</feature>
<evidence type="ECO:0000313" key="3">
    <source>
        <dbReference type="Proteomes" id="UP000017131"/>
    </source>
</evidence>
<evidence type="ECO:0000313" key="2">
    <source>
        <dbReference type="EMBL" id="ERS93136.1"/>
    </source>
</evidence>
<sequence>MEFFQSSLFSNAIAFLALAASIYSIFYTHSQNKFRFSVTSIFIDEKDNYIDFSIVIVNNSHSSQVLKDLIFLDENFNAINPLKVDPEESNIDDNSIFNSEIFSNLSERLFLNEQLNKPELMLPNIPQEFNYIFYSVPKYIKIISNERINKFHKYVLISTDSYQHD</sequence>
<reference evidence="2 3" key="1">
    <citation type="journal article" date="2013" name="Genome Announc.">
        <title>Draft Genome Sequence of Staphylococcus simulans UMC-CNS-990, Isolated from a Case of Chronic Bovine Mastitis.</title>
        <authorList>
            <person name="Calcutt M.J."/>
            <person name="Foecking M.F."/>
            <person name="Hsieh H.Y."/>
            <person name="Perry J."/>
            <person name="Stewart G.C."/>
            <person name="Middleton J.R."/>
        </authorList>
    </citation>
    <scope>NUCLEOTIDE SEQUENCE [LARGE SCALE GENOMIC DNA]</scope>
    <source>
        <strain evidence="2 3">UMC-CNS-990</strain>
    </source>
</reference>
<keyword evidence="1" id="KW-0472">Membrane</keyword>
<name>A0ABP2YSQ3_STASI</name>
<gene>
    <name evidence="2" type="ORF">SSIM_07570</name>
</gene>
<dbReference type="EMBL" id="AXDY01000006">
    <property type="protein sequence ID" value="ERS93136.1"/>
    <property type="molecule type" value="Genomic_DNA"/>
</dbReference>
<organism evidence="2 3">
    <name type="scientific">Staphylococcus simulans UMC-CNS-990</name>
    <dbReference type="NCBI Taxonomy" id="1405498"/>
    <lineage>
        <taxon>Bacteria</taxon>
        <taxon>Bacillati</taxon>
        <taxon>Bacillota</taxon>
        <taxon>Bacilli</taxon>
        <taxon>Bacillales</taxon>
        <taxon>Staphylococcaceae</taxon>
        <taxon>Staphylococcus</taxon>
    </lineage>
</organism>
<protein>
    <submittedName>
        <fullName evidence="2">Uncharacterized protein</fullName>
    </submittedName>
</protein>
<keyword evidence="3" id="KW-1185">Reference proteome</keyword>
<dbReference type="RefSeq" id="WP_023015646.1">
    <property type="nucleotide sequence ID" value="NZ_AXDY01000006.1"/>
</dbReference>
<proteinExistence type="predicted"/>
<keyword evidence="1" id="KW-1133">Transmembrane helix</keyword>
<accession>A0ABP2YSQ3</accession>
<dbReference type="Proteomes" id="UP000017131">
    <property type="component" value="Unassembled WGS sequence"/>
</dbReference>
<evidence type="ECO:0000256" key="1">
    <source>
        <dbReference type="SAM" id="Phobius"/>
    </source>
</evidence>
<keyword evidence="1" id="KW-0812">Transmembrane</keyword>
<comment type="caution">
    <text evidence="2">The sequence shown here is derived from an EMBL/GenBank/DDBJ whole genome shotgun (WGS) entry which is preliminary data.</text>
</comment>